<dbReference type="InterPro" id="IPR013149">
    <property type="entry name" value="ADH-like_C"/>
</dbReference>
<sequence length="360" mass="37410">MTASPQSWIIASQKDDLTGLAFKNVANTRELGPHDVRVELRAASLNYRDLMIAKGALGLKSKPNAIPGSDGAGIVTQVGAQVQSLKPGDRVVTHMLPRHFEDASLSEIDDLALPHMGHISAGLGQNLDGTLATHGVFPESCLCKLPGDLSFEEAATLTCSGITAWNALMGLEGKKVRAGDWVLVQGSGGVSVAALQFAVAAGAVVVATTSSEEKGARLRALGASHVINYRQLPEWGAAAKKLTPGGHGFDIVVDVGGDATLGQALQAVRIDGLVVVAGIIGGSSEAVPLMSVLSTLCVVRGVVLGTRQMMADMIAFAAEKGVKPALDTEVFSLAEAKAAFKRLEEQKHFSKVVIRIPGGI</sequence>
<dbReference type="SUPFAM" id="SSF50129">
    <property type="entry name" value="GroES-like"/>
    <property type="match status" value="1"/>
</dbReference>
<dbReference type="PANTHER" id="PTHR45033:SF2">
    <property type="entry name" value="ZINC-TYPE ALCOHOL DEHYDROGENASE-LIKE PROTEIN C1773.06C"/>
    <property type="match status" value="1"/>
</dbReference>
<dbReference type="InterPro" id="IPR036291">
    <property type="entry name" value="NAD(P)-bd_dom_sf"/>
</dbReference>
<reference evidence="2" key="1">
    <citation type="journal article" date="2023" name="Mol. Phylogenet. Evol.">
        <title>Genome-scale phylogeny and comparative genomics of the fungal order Sordariales.</title>
        <authorList>
            <person name="Hensen N."/>
            <person name="Bonometti L."/>
            <person name="Westerberg I."/>
            <person name="Brannstrom I.O."/>
            <person name="Guillou S."/>
            <person name="Cros-Aarteil S."/>
            <person name="Calhoun S."/>
            <person name="Haridas S."/>
            <person name="Kuo A."/>
            <person name="Mondo S."/>
            <person name="Pangilinan J."/>
            <person name="Riley R."/>
            <person name="LaButti K."/>
            <person name="Andreopoulos B."/>
            <person name="Lipzen A."/>
            <person name="Chen C."/>
            <person name="Yan M."/>
            <person name="Daum C."/>
            <person name="Ng V."/>
            <person name="Clum A."/>
            <person name="Steindorff A."/>
            <person name="Ohm R.A."/>
            <person name="Martin F."/>
            <person name="Silar P."/>
            <person name="Natvig D.O."/>
            <person name="Lalanne C."/>
            <person name="Gautier V."/>
            <person name="Ament-Velasquez S.L."/>
            <person name="Kruys A."/>
            <person name="Hutchinson M.I."/>
            <person name="Powell A.J."/>
            <person name="Barry K."/>
            <person name="Miller A.N."/>
            <person name="Grigoriev I.V."/>
            <person name="Debuchy R."/>
            <person name="Gladieux P."/>
            <person name="Hiltunen Thoren M."/>
            <person name="Johannesson H."/>
        </authorList>
    </citation>
    <scope>NUCLEOTIDE SEQUENCE</scope>
    <source>
        <strain evidence="2">CBS 626.80</strain>
    </source>
</reference>
<reference evidence="2" key="2">
    <citation type="submission" date="2023-06" db="EMBL/GenBank/DDBJ databases">
        <authorList>
            <consortium name="Lawrence Berkeley National Laboratory"/>
            <person name="Mondo S.J."/>
            <person name="Hensen N."/>
            <person name="Bonometti L."/>
            <person name="Westerberg I."/>
            <person name="Brannstrom I.O."/>
            <person name="Guillou S."/>
            <person name="Cros-Aarteil S."/>
            <person name="Calhoun S."/>
            <person name="Haridas S."/>
            <person name="Kuo A."/>
            <person name="Pangilinan J."/>
            <person name="Riley R."/>
            <person name="Labutti K."/>
            <person name="Andreopoulos B."/>
            <person name="Lipzen A."/>
            <person name="Chen C."/>
            <person name="Yanf M."/>
            <person name="Daum C."/>
            <person name="Ng V."/>
            <person name="Clum A."/>
            <person name="Steindorff A."/>
            <person name="Ohm R."/>
            <person name="Martin F."/>
            <person name="Silar P."/>
            <person name="Natvig D."/>
            <person name="Lalanne C."/>
            <person name="Gautier V."/>
            <person name="Ament-Velasquez S.L."/>
            <person name="Kruys A."/>
            <person name="Hutchinson M.I."/>
            <person name="Powell A.J."/>
            <person name="Barry K."/>
            <person name="Miller A.N."/>
            <person name="Grigoriev I.V."/>
            <person name="Debuchy R."/>
            <person name="Gladieux P."/>
            <person name="Thoren M.H."/>
            <person name="Johannesson H."/>
        </authorList>
    </citation>
    <scope>NUCLEOTIDE SEQUENCE</scope>
    <source>
        <strain evidence="2">CBS 626.80</strain>
    </source>
</reference>
<dbReference type="InterPro" id="IPR052711">
    <property type="entry name" value="Zinc_ADH-like"/>
</dbReference>
<dbReference type="PANTHER" id="PTHR45033">
    <property type="match status" value="1"/>
</dbReference>
<dbReference type="SUPFAM" id="SSF51735">
    <property type="entry name" value="NAD(P)-binding Rossmann-fold domains"/>
    <property type="match status" value="1"/>
</dbReference>
<name>A0AAN6NNX8_9PEZI</name>
<comment type="caution">
    <text evidence="2">The sequence shown here is derived from an EMBL/GenBank/DDBJ whole genome shotgun (WGS) entry which is preliminary data.</text>
</comment>
<evidence type="ECO:0000313" key="2">
    <source>
        <dbReference type="EMBL" id="KAK3948341.1"/>
    </source>
</evidence>
<dbReference type="InterPro" id="IPR013154">
    <property type="entry name" value="ADH-like_N"/>
</dbReference>
<dbReference type="Gene3D" id="3.90.180.10">
    <property type="entry name" value="Medium-chain alcohol dehydrogenases, catalytic domain"/>
    <property type="match status" value="1"/>
</dbReference>
<gene>
    <name evidence="2" type="ORF">QBC32DRAFT_381503</name>
</gene>
<feature type="domain" description="Enoyl reductase (ER)" evidence="1">
    <location>
        <begin position="15"/>
        <end position="354"/>
    </location>
</feature>
<dbReference type="SMART" id="SM00829">
    <property type="entry name" value="PKS_ER"/>
    <property type="match status" value="1"/>
</dbReference>
<dbReference type="Pfam" id="PF08240">
    <property type="entry name" value="ADH_N"/>
    <property type="match status" value="1"/>
</dbReference>
<dbReference type="InterPro" id="IPR011032">
    <property type="entry name" value="GroES-like_sf"/>
</dbReference>
<evidence type="ECO:0000259" key="1">
    <source>
        <dbReference type="SMART" id="SM00829"/>
    </source>
</evidence>
<evidence type="ECO:0000313" key="3">
    <source>
        <dbReference type="Proteomes" id="UP001303222"/>
    </source>
</evidence>
<dbReference type="InterPro" id="IPR020843">
    <property type="entry name" value="ER"/>
</dbReference>
<accession>A0AAN6NNX8</accession>
<dbReference type="Gene3D" id="3.40.50.720">
    <property type="entry name" value="NAD(P)-binding Rossmann-like Domain"/>
    <property type="match status" value="1"/>
</dbReference>
<dbReference type="CDD" id="cd08276">
    <property type="entry name" value="MDR7"/>
    <property type="match status" value="1"/>
</dbReference>
<proteinExistence type="predicted"/>
<protein>
    <submittedName>
        <fullName evidence="2">Zinc-type alcohol dehydrogenase-like protein-like protein</fullName>
    </submittedName>
</protein>
<keyword evidence="3" id="KW-1185">Reference proteome</keyword>
<dbReference type="Pfam" id="PF00107">
    <property type="entry name" value="ADH_zinc_N"/>
    <property type="match status" value="1"/>
</dbReference>
<organism evidence="2 3">
    <name type="scientific">Pseudoneurospora amorphoporcata</name>
    <dbReference type="NCBI Taxonomy" id="241081"/>
    <lineage>
        <taxon>Eukaryota</taxon>
        <taxon>Fungi</taxon>
        <taxon>Dikarya</taxon>
        <taxon>Ascomycota</taxon>
        <taxon>Pezizomycotina</taxon>
        <taxon>Sordariomycetes</taxon>
        <taxon>Sordariomycetidae</taxon>
        <taxon>Sordariales</taxon>
        <taxon>Sordariaceae</taxon>
        <taxon>Pseudoneurospora</taxon>
    </lineage>
</organism>
<dbReference type="AlphaFoldDB" id="A0AAN6NNX8"/>
<dbReference type="GO" id="GO:0016491">
    <property type="term" value="F:oxidoreductase activity"/>
    <property type="evidence" value="ECO:0007669"/>
    <property type="project" value="InterPro"/>
</dbReference>
<dbReference type="Proteomes" id="UP001303222">
    <property type="component" value="Unassembled WGS sequence"/>
</dbReference>
<dbReference type="EMBL" id="MU859268">
    <property type="protein sequence ID" value="KAK3948341.1"/>
    <property type="molecule type" value="Genomic_DNA"/>
</dbReference>